<evidence type="ECO:0000256" key="2">
    <source>
        <dbReference type="ARBA" id="ARBA00022676"/>
    </source>
</evidence>
<keyword evidence="4 6" id="KW-0548">Nucleotidyltransferase</keyword>
<accession>H1XUN1</accession>
<evidence type="ECO:0000313" key="8">
    <source>
        <dbReference type="EMBL" id="APF16812.1"/>
    </source>
</evidence>
<dbReference type="STRING" id="880073.Cabys_61"/>
<comment type="similarity">
    <text evidence="6">Belongs to the DarT ADP-ribosyltransferase family.</text>
</comment>
<evidence type="ECO:0000256" key="3">
    <source>
        <dbReference type="ARBA" id="ARBA00022679"/>
    </source>
</evidence>
<protein>
    <recommendedName>
        <fullName evidence="7">DarT domain-containing protein</fullName>
    </recommendedName>
</protein>
<dbReference type="InterPro" id="IPR029494">
    <property type="entry name" value="DarT"/>
</dbReference>
<feature type="binding site" evidence="6">
    <location>
        <begin position="11"/>
        <end position="13"/>
    </location>
    <ligand>
        <name>NAD(+)</name>
        <dbReference type="ChEBI" id="CHEBI:57540"/>
    </ligand>
</feature>
<keyword evidence="10" id="KW-1185">Reference proteome</keyword>
<dbReference type="OrthoDB" id="9813972at2"/>
<evidence type="ECO:0000313" key="10">
    <source>
        <dbReference type="Proteomes" id="UP000004671"/>
    </source>
</evidence>
<evidence type="ECO:0000313" key="11">
    <source>
        <dbReference type="Proteomes" id="UP000183868"/>
    </source>
</evidence>
<dbReference type="Proteomes" id="UP000183868">
    <property type="component" value="Chromosome"/>
</dbReference>
<evidence type="ECO:0000256" key="5">
    <source>
        <dbReference type="ARBA" id="ARBA00023125"/>
    </source>
</evidence>
<dbReference type="HOGENOM" id="CLU_113641_0_0_0"/>
<dbReference type="Proteomes" id="UP000004671">
    <property type="component" value="Chromosome"/>
</dbReference>
<comment type="catalytic activity">
    <reaction evidence="6">
        <text>a thymidine in DNA + NAD(+) = an N-(ADP-alpha-D-ribosyl)-thymidine in DNA + nicotinamide + H(+)</text>
        <dbReference type="Rhea" id="RHEA:71651"/>
        <dbReference type="Rhea" id="RHEA-COMP:13556"/>
        <dbReference type="Rhea" id="RHEA-COMP:18051"/>
        <dbReference type="ChEBI" id="CHEBI:15378"/>
        <dbReference type="ChEBI" id="CHEBI:17154"/>
        <dbReference type="ChEBI" id="CHEBI:57540"/>
        <dbReference type="ChEBI" id="CHEBI:137386"/>
        <dbReference type="ChEBI" id="CHEBI:191199"/>
    </reaction>
</comment>
<reference evidence="9 10" key="1">
    <citation type="submission" date="2011-09" db="EMBL/GenBank/DDBJ databases">
        <title>The permanent draft genome of Caldithrix abyssi DSM 13497.</title>
        <authorList>
            <consortium name="US DOE Joint Genome Institute (JGI-PGF)"/>
            <person name="Lucas S."/>
            <person name="Han J."/>
            <person name="Lapidus A."/>
            <person name="Bruce D."/>
            <person name="Goodwin L."/>
            <person name="Pitluck S."/>
            <person name="Peters L."/>
            <person name="Kyrpides N."/>
            <person name="Mavromatis K."/>
            <person name="Ivanova N."/>
            <person name="Mikhailova N."/>
            <person name="Chertkov O."/>
            <person name="Detter J.C."/>
            <person name="Tapia R."/>
            <person name="Han C."/>
            <person name="Land M."/>
            <person name="Hauser L."/>
            <person name="Markowitz V."/>
            <person name="Cheng J.-F."/>
            <person name="Hugenholtz P."/>
            <person name="Woyke T."/>
            <person name="Wu D."/>
            <person name="Spring S."/>
            <person name="Brambilla E."/>
            <person name="Klenk H.-P."/>
            <person name="Eisen J.A."/>
        </authorList>
    </citation>
    <scope>NUCLEOTIDE SEQUENCE [LARGE SCALE GENOMIC DNA]</scope>
    <source>
        <strain evidence="9 10">DSM 13497</strain>
    </source>
</reference>
<name>H1XUN1_CALAY</name>
<dbReference type="PaxDb" id="880073-Calab_0893"/>
<evidence type="ECO:0000256" key="6">
    <source>
        <dbReference type="PROSITE-ProRule" id="PRU01362"/>
    </source>
</evidence>
<dbReference type="PROSITE" id="PS52018">
    <property type="entry name" value="DART"/>
    <property type="match status" value="1"/>
</dbReference>
<feature type="binding site" evidence="6">
    <location>
        <position position="52"/>
    </location>
    <ligand>
        <name>NAD(+)</name>
        <dbReference type="ChEBI" id="CHEBI:57540"/>
    </ligand>
</feature>
<evidence type="ECO:0000256" key="4">
    <source>
        <dbReference type="ARBA" id="ARBA00022695"/>
    </source>
</evidence>
<reference evidence="8 11" key="2">
    <citation type="submission" date="2016-11" db="EMBL/GenBank/DDBJ databases">
        <title>Genomic analysis of Caldithrix abyssi and proposal of a novel bacterial phylum Caldithrichaeota.</title>
        <authorList>
            <person name="Kublanov I."/>
            <person name="Sigalova O."/>
            <person name="Gavrilov S."/>
            <person name="Lebedinsky A."/>
            <person name="Ivanova N."/>
            <person name="Daum C."/>
            <person name="Reddy T."/>
            <person name="Klenk H.P."/>
            <person name="Goker M."/>
            <person name="Reva O."/>
            <person name="Miroshnichenko M."/>
            <person name="Kyprides N."/>
            <person name="Woyke T."/>
            <person name="Gelfand M."/>
        </authorList>
    </citation>
    <scope>NUCLEOTIDE SEQUENCE [LARGE SCALE GENOMIC DNA]</scope>
    <source>
        <strain evidence="8 11">LF13</strain>
    </source>
</reference>
<dbReference type="eggNOG" id="COG4948">
    <property type="taxonomic scope" value="Bacteria"/>
</dbReference>
<dbReference type="GO" id="GO:0003677">
    <property type="term" value="F:DNA binding"/>
    <property type="evidence" value="ECO:0007669"/>
    <property type="project" value="UniProtKB-UniRule"/>
</dbReference>
<feature type="active site" evidence="6">
    <location>
        <position position="165"/>
    </location>
</feature>
<dbReference type="GO" id="GO:0016779">
    <property type="term" value="F:nucleotidyltransferase activity"/>
    <property type="evidence" value="ECO:0007669"/>
    <property type="project" value="UniProtKB-UniRule"/>
</dbReference>
<dbReference type="AlphaFoldDB" id="H1XUN1"/>
<sequence>MNIPRPTPIYRIIHVDNLAVCLKRGGFHAPNNVPDDGLKYRTIHNVGIQNVRRQRTIPCGPRGTMHDYVPFYFGPRSPMLLQLHTGEVNGYHEGQEPIIYIVTTVEKVLKHSLQFVFSDGQGIKAFTTWYDNLKDLNRIDWEMVYADYWADTLDDMDRQRRKQAEFLIYQFCPIEAVTEIGVLNNRMKQKVETILQKFGINNIPVNIHRDWYY</sequence>
<dbReference type="InParanoid" id="H1XUN1"/>
<dbReference type="EMBL" id="CM001402">
    <property type="protein sequence ID" value="EHO40530.1"/>
    <property type="molecule type" value="Genomic_DNA"/>
</dbReference>
<keyword evidence="3 6" id="KW-0808">Transferase</keyword>
<organism evidence="9 10">
    <name type="scientific">Caldithrix abyssi DSM 13497</name>
    <dbReference type="NCBI Taxonomy" id="880073"/>
    <lineage>
        <taxon>Bacteria</taxon>
        <taxon>Pseudomonadati</taxon>
        <taxon>Calditrichota</taxon>
        <taxon>Calditrichia</taxon>
        <taxon>Calditrichales</taxon>
        <taxon>Calditrichaceae</taxon>
        <taxon>Caldithrix</taxon>
    </lineage>
</organism>
<keyword evidence="1 6" id="KW-1277">Toxin-antitoxin system</keyword>
<dbReference type="RefSeq" id="WP_006927527.1">
    <property type="nucleotide sequence ID" value="NZ_CM001402.1"/>
</dbReference>
<proteinExistence type="inferred from homology"/>
<evidence type="ECO:0000259" key="7">
    <source>
        <dbReference type="PROSITE" id="PS52018"/>
    </source>
</evidence>
<evidence type="ECO:0000313" key="9">
    <source>
        <dbReference type="EMBL" id="EHO40530.1"/>
    </source>
</evidence>
<comment type="caution">
    <text evidence="6">Lacks conserved residue(s) required for the propagation of feature annotation.</text>
</comment>
<keyword evidence="5 6" id="KW-0238">DNA-binding</keyword>
<gene>
    <name evidence="8" type="ORF">Cabys_61</name>
    <name evidence="9" type="ORF">Calab_0893</name>
</gene>
<keyword evidence="2 6" id="KW-0328">Glycosyltransferase</keyword>
<dbReference type="Pfam" id="PF14487">
    <property type="entry name" value="DarT"/>
    <property type="match status" value="1"/>
</dbReference>
<dbReference type="EMBL" id="CP018099">
    <property type="protein sequence ID" value="APF16812.1"/>
    <property type="molecule type" value="Genomic_DNA"/>
</dbReference>
<dbReference type="KEGG" id="caby:Cabys_61"/>
<dbReference type="GO" id="GO:0016757">
    <property type="term" value="F:glycosyltransferase activity"/>
    <property type="evidence" value="ECO:0007669"/>
    <property type="project" value="UniProtKB-UniRule"/>
</dbReference>
<feature type="domain" description="DarT" evidence="7">
    <location>
        <begin position="7"/>
        <end position="213"/>
    </location>
</feature>
<evidence type="ECO:0000256" key="1">
    <source>
        <dbReference type="ARBA" id="ARBA00022649"/>
    </source>
</evidence>
<feature type="active site" description="Proton acceptor" evidence="6">
    <location>
        <position position="52"/>
    </location>
</feature>